<feature type="transmembrane region" description="Helical" evidence="9">
    <location>
        <begin position="32"/>
        <end position="50"/>
    </location>
</feature>
<keyword evidence="4 9" id="KW-1133">Transmembrane helix</keyword>
<evidence type="ECO:0000256" key="8">
    <source>
        <dbReference type="SAM" id="MobiDB-lite"/>
    </source>
</evidence>
<feature type="transmembrane region" description="Helical" evidence="9">
    <location>
        <begin position="70"/>
        <end position="88"/>
    </location>
</feature>
<dbReference type="PANTHER" id="PTHR30625">
    <property type="entry name" value="PROTEIN TOLQ"/>
    <property type="match status" value="1"/>
</dbReference>
<dbReference type="GO" id="GO:0017038">
    <property type="term" value="P:protein import"/>
    <property type="evidence" value="ECO:0007669"/>
    <property type="project" value="TreeGrafter"/>
</dbReference>
<dbReference type="KEGG" id="chya:V22_26520"/>
<feature type="transmembrane region" description="Helical" evidence="9">
    <location>
        <begin position="219"/>
        <end position="240"/>
    </location>
</feature>
<gene>
    <name evidence="11" type="ORF">V22_26520</name>
</gene>
<evidence type="ECO:0000256" key="5">
    <source>
        <dbReference type="ARBA" id="ARBA00023136"/>
    </source>
</evidence>
<dbReference type="PANTHER" id="PTHR30625:SF11">
    <property type="entry name" value="MOTA_TOLQ_EXBB PROTON CHANNEL DOMAIN-CONTAINING PROTEIN"/>
    <property type="match status" value="1"/>
</dbReference>
<feature type="coiled-coil region" evidence="7">
    <location>
        <begin position="389"/>
        <end position="426"/>
    </location>
</feature>
<proteinExistence type="inferred from homology"/>
<evidence type="ECO:0000256" key="9">
    <source>
        <dbReference type="SAM" id="Phobius"/>
    </source>
</evidence>
<dbReference type="Pfam" id="PF01618">
    <property type="entry name" value="MotA_ExbB"/>
    <property type="match status" value="1"/>
</dbReference>
<keyword evidence="12" id="KW-1185">Reference proteome</keyword>
<keyword evidence="5 9" id="KW-0472">Membrane</keyword>
<evidence type="ECO:0000313" key="11">
    <source>
        <dbReference type="EMBL" id="QDT65399.1"/>
    </source>
</evidence>
<dbReference type="GO" id="GO:0005886">
    <property type="term" value="C:plasma membrane"/>
    <property type="evidence" value="ECO:0007669"/>
    <property type="project" value="UniProtKB-SubCell"/>
</dbReference>
<evidence type="ECO:0000256" key="7">
    <source>
        <dbReference type="SAM" id="Coils"/>
    </source>
</evidence>
<keyword evidence="7" id="KW-0175">Coiled coil</keyword>
<sequence>MDKTGSTGKSSPSKAAKAGTSVIKKRQKGFDIVPLAVGLALTVAFYAIIPSSPVYREFLVRYFCGHPLEYITAGLFFIGLAILGTKQLSLRGENTAFRIVARRVDDSRETTRGIDLVQKLQGSLPSWAEQTRIASRLRDTAEFLTSHTETTGVASHMKYLAELAAERMHGSFAFLRTITWAVPILGFLGTVMGITIAIANINPEQLSTSLGDVTGGLAVAFDTTALALGLSLALVFASFVTERSEQSLLDEIEEFGIAITARISDEAQNKPQSMMDVQFSAAGEFAEEWSQLLHQQATIWSEAMQAQRDQWIATVEEQQAALAEQLQIASKQTLNQHHASLQEVRHDLLNTVEQTSSKLIEAVEKTSVDTSDRQERYLAQIELFWTGFRDELREARTSLQQQYSVLDKQNEQLATLMAEEAELSRLQQTLTHNLEALQAGETFEQSLNSLTAAVHLLTAKAGTRAA</sequence>
<name>A0A517TAK0_9PLAN</name>
<reference evidence="11 12" key="1">
    <citation type="submission" date="2019-02" db="EMBL/GenBank/DDBJ databases">
        <title>Deep-cultivation of Planctomycetes and their phenomic and genomic characterization uncovers novel biology.</title>
        <authorList>
            <person name="Wiegand S."/>
            <person name="Jogler M."/>
            <person name="Boedeker C."/>
            <person name="Pinto D."/>
            <person name="Vollmers J."/>
            <person name="Rivas-Marin E."/>
            <person name="Kohn T."/>
            <person name="Peeters S.H."/>
            <person name="Heuer A."/>
            <person name="Rast P."/>
            <person name="Oberbeckmann S."/>
            <person name="Bunk B."/>
            <person name="Jeske O."/>
            <person name="Meyerdierks A."/>
            <person name="Storesund J.E."/>
            <person name="Kallscheuer N."/>
            <person name="Luecker S."/>
            <person name="Lage O.M."/>
            <person name="Pohl T."/>
            <person name="Merkel B.J."/>
            <person name="Hornburger P."/>
            <person name="Mueller R.-W."/>
            <person name="Bruemmer F."/>
            <person name="Labrenz M."/>
            <person name="Spormann A.M."/>
            <person name="Op den Camp H."/>
            <person name="Overmann J."/>
            <person name="Amann R."/>
            <person name="Jetten M.S.M."/>
            <person name="Mascher T."/>
            <person name="Medema M.H."/>
            <person name="Devos D.P."/>
            <person name="Kaster A.-K."/>
            <person name="Ovreas L."/>
            <person name="Rohde M."/>
            <person name="Galperin M.Y."/>
            <person name="Jogler C."/>
        </authorList>
    </citation>
    <scope>NUCLEOTIDE SEQUENCE [LARGE SCALE GENOMIC DNA]</scope>
    <source>
        <strain evidence="11 12">V22</strain>
    </source>
</reference>
<evidence type="ECO:0000256" key="4">
    <source>
        <dbReference type="ARBA" id="ARBA00022989"/>
    </source>
</evidence>
<dbReference type="Proteomes" id="UP000319976">
    <property type="component" value="Chromosome"/>
</dbReference>
<evidence type="ECO:0000256" key="6">
    <source>
        <dbReference type="RuleBase" id="RU004057"/>
    </source>
</evidence>
<evidence type="ECO:0000313" key="12">
    <source>
        <dbReference type="Proteomes" id="UP000319976"/>
    </source>
</evidence>
<keyword evidence="6" id="KW-0653">Protein transport</keyword>
<dbReference type="InterPro" id="IPR050790">
    <property type="entry name" value="ExbB/TolQ_transport"/>
</dbReference>
<organism evidence="11 12">
    <name type="scientific">Calycomorphotria hydatis</name>
    <dbReference type="NCBI Taxonomy" id="2528027"/>
    <lineage>
        <taxon>Bacteria</taxon>
        <taxon>Pseudomonadati</taxon>
        <taxon>Planctomycetota</taxon>
        <taxon>Planctomycetia</taxon>
        <taxon>Planctomycetales</taxon>
        <taxon>Planctomycetaceae</taxon>
        <taxon>Calycomorphotria</taxon>
    </lineage>
</organism>
<feature type="domain" description="MotA/TolQ/ExbB proton channel" evidence="10">
    <location>
        <begin position="145"/>
        <end position="246"/>
    </location>
</feature>
<protein>
    <submittedName>
        <fullName evidence="11">MotA/TolQ/ExbB proton channel family protein</fullName>
    </submittedName>
</protein>
<keyword evidence="2" id="KW-1003">Cell membrane</keyword>
<dbReference type="RefSeq" id="WP_197439592.1">
    <property type="nucleotide sequence ID" value="NZ_CP036316.1"/>
</dbReference>
<dbReference type="AlphaFoldDB" id="A0A517TAK0"/>
<comment type="subcellular location">
    <subcellularLocation>
        <location evidence="1">Cell membrane</location>
        <topology evidence="1">Multi-pass membrane protein</topology>
    </subcellularLocation>
    <subcellularLocation>
        <location evidence="6">Membrane</location>
        <topology evidence="6">Multi-pass membrane protein</topology>
    </subcellularLocation>
</comment>
<dbReference type="EMBL" id="CP036316">
    <property type="protein sequence ID" value="QDT65399.1"/>
    <property type="molecule type" value="Genomic_DNA"/>
</dbReference>
<evidence type="ECO:0000256" key="3">
    <source>
        <dbReference type="ARBA" id="ARBA00022692"/>
    </source>
</evidence>
<comment type="similarity">
    <text evidence="6">Belongs to the exbB/tolQ family.</text>
</comment>
<evidence type="ECO:0000256" key="2">
    <source>
        <dbReference type="ARBA" id="ARBA00022475"/>
    </source>
</evidence>
<keyword evidence="6" id="KW-0813">Transport</keyword>
<evidence type="ECO:0000259" key="10">
    <source>
        <dbReference type="Pfam" id="PF01618"/>
    </source>
</evidence>
<feature type="transmembrane region" description="Helical" evidence="9">
    <location>
        <begin position="177"/>
        <end position="199"/>
    </location>
</feature>
<keyword evidence="3 9" id="KW-0812">Transmembrane</keyword>
<dbReference type="InterPro" id="IPR002898">
    <property type="entry name" value="MotA_ExbB_proton_chnl"/>
</dbReference>
<accession>A0A517TAK0</accession>
<feature type="region of interest" description="Disordered" evidence="8">
    <location>
        <begin position="1"/>
        <end position="20"/>
    </location>
</feature>
<evidence type="ECO:0000256" key="1">
    <source>
        <dbReference type="ARBA" id="ARBA00004651"/>
    </source>
</evidence>